<dbReference type="PROSITE" id="PS50088">
    <property type="entry name" value="ANK_REPEAT"/>
    <property type="match status" value="3"/>
</dbReference>
<evidence type="ECO:0000256" key="1">
    <source>
        <dbReference type="ARBA" id="ARBA00022737"/>
    </source>
</evidence>
<gene>
    <name evidence="4" type="ORF">TKK_012492</name>
</gene>
<dbReference type="AlphaFoldDB" id="A0ABD2WK13"/>
<protein>
    <recommendedName>
        <fullName evidence="6">SOCS box domain-containing protein</fullName>
    </recommendedName>
</protein>
<evidence type="ECO:0000313" key="4">
    <source>
        <dbReference type="EMBL" id="KAL3393260.1"/>
    </source>
</evidence>
<reference evidence="4 5" key="1">
    <citation type="journal article" date="2024" name="bioRxiv">
        <title>A reference genome for Trichogramma kaykai: A tiny desert-dwelling parasitoid wasp with competing sex-ratio distorters.</title>
        <authorList>
            <person name="Culotta J."/>
            <person name="Lindsey A.R."/>
        </authorList>
    </citation>
    <scope>NUCLEOTIDE SEQUENCE [LARGE SCALE GENOMIC DNA]</scope>
    <source>
        <strain evidence="4 5">KSX58</strain>
    </source>
</reference>
<accession>A0ABD2WK13</accession>
<dbReference type="EMBL" id="JBJJXI010000100">
    <property type="protein sequence ID" value="KAL3393260.1"/>
    <property type="molecule type" value="Genomic_DNA"/>
</dbReference>
<keyword evidence="1" id="KW-0677">Repeat</keyword>
<dbReference type="Gene3D" id="1.25.40.20">
    <property type="entry name" value="Ankyrin repeat-containing domain"/>
    <property type="match status" value="2"/>
</dbReference>
<keyword evidence="2 3" id="KW-0040">ANK repeat</keyword>
<evidence type="ECO:0000256" key="2">
    <source>
        <dbReference type="ARBA" id="ARBA00023043"/>
    </source>
</evidence>
<evidence type="ECO:0000313" key="5">
    <source>
        <dbReference type="Proteomes" id="UP001627154"/>
    </source>
</evidence>
<dbReference type="PANTHER" id="PTHR24126">
    <property type="entry name" value="ANKYRIN REPEAT, PH AND SEC7 DOMAIN CONTAINING PROTEIN SECG-RELATED"/>
    <property type="match status" value="1"/>
</dbReference>
<keyword evidence="5" id="KW-1185">Reference proteome</keyword>
<dbReference type="PANTHER" id="PTHR24126:SF14">
    <property type="entry name" value="ANK_REP_REGION DOMAIN-CONTAINING PROTEIN"/>
    <property type="match status" value="1"/>
</dbReference>
<feature type="repeat" description="ANK" evidence="3">
    <location>
        <begin position="266"/>
        <end position="294"/>
    </location>
</feature>
<feature type="repeat" description="ANK" evidence="3">
    <location>
        <begin position="155"/>
        <end position="187"/>
    </location>
</feature>
<proteinExistence type="predicted"/>
<evidence type="ECO:0000256" key="3">
    <source>
        <dbReference type="PROSITE-ProRule" id="PRU00023"/>
    </source>
</evidence>
<evidence type="ECO:0008006" key="6">
    <source>
        <dbReference type="Google" id="ProtNLM"/>
    </source>
</evidence>
<dbReference type="Proteomes" id="UP001627154">
    <property type="component" value="Unassembled WGS sequence"/>
</dbReference>
<sequence length="491" mass="58535">MADARFELFQGFIYGILDNQTSREQFERLKSMRENVNWDNEVERRELFDQLRDVFWNWNERLPNLGDIFRRDEMDWLLAECIKTDDAKSPPHPILHFAIAAGYRDEPESGAETSARRTTPLHQLFKFCSFPYWNFVARDLFQIYNRFDVNYVDERGRTHFHAACQYGCNEAVRRFLESGLDLKRLARETDLTAIDPPLHLALDNQNEEVFKLLLKHGADPNSANEFGETPLHDISTFHGLQGFGKIVFEIGDETNQTLQVDARNSRGLKPLHFAVKYFQPDMVELLLNRGADMSDFVFPRDCFEDDEPYDYKECEANLIMAYRMLEVIELLENKGYEMDRTDGFMIVSWMQRYFFGVEIQDFDFWGRHGNLVDRAKELMVIPSLSLYDLIEMRSDEAKRLLAHKDYYEFVTSIEFRQLPRKFREDCLPRLCEKMCRKFFWRWALQPLLEFTHQRLPILCCERIMNYLKNEDLYTIFDTVEMYEEDYFVEDT</sequence>
<comment type="caution">
    <text evidence="4">The sequence shown here is derived from an EMBL/GenBank/DDBJ whole genome shotgun (WGS) entry which is preliminary data.</text>
</comment>
<dbReference type="PROSITE" id="PS50297">
    <property type="entry name" value="ANK_REP_REGION"/>
    <property type="match status" value="2"/>
</dbReference>
<feature type="repeat" description="ANK" evidence="3">
    <location>
        <begin position="197"/>
        <end position="225"/>
    </location>
</feature>
<dbReference type="InterPro" id="IPR002110">
    <property type="entry name" value="Ankyrin_rpt"/>
</dbReference>
<name>A0ABD2WK13_9HYME</name>
<dbReference type="InterPro" id="IPR036770">
    <property type="entry name" value="Ankyrin_rpt-contain_sf"/>
</dbReference>
<organism evidence="4 5">
    <name type="scientific">Trichogramma kaykai</name>
    <dbReference type="NCBI Taxonomy" id="54128"/>
    <lineage>
        <taxon>Eukaryota</taxon>
        <taxon>Metazoa</taxon>
        <taxon>Ecdysozoa</taxon>
        <taxon>Arthropoda</taxon>
        <taxon>Hexapoda</taxon>
        <taxon>Insecta</taxon>
        <taxon>Pterygota</taxon>
        <taxon>Neoptera</taxon>
        <taxon>Endopterygota</taxon>
        <taxon>Hymenoptera</taxon>
        <taxon>Apocrita</taxon>
        <taxon>Proctotrupomorpha</taxon>
        <taxon>Chalcidoidea</taxon>
        <taxon>Trichogrammatidae</taxon>
        <taxon>Trichogramma</taxon>
    </lineage>
</organism>
<dbReference type="SMART" id="SM00248">
    <property type="entry name" value="ANK"/>
    <property type="match status" value="3"/>
</dbReference>
<dbReference type="Pfam" id="PF12796">
    <property type="entry name" value="Ank_2"/>
    <property type="match status" value="1"/>
</dbReference>
<dbReference type="SUPFAM" id="SSF48403">
    <property type="entry name" value="Ankyrin repeat"/>
    <property type="match status" value="1"/>
</dbReference>